<accession>A0ACC1MV84</accession>
<dbReference type="EMBL" id="JANJQO010001442">
    <property type="protein sequence ID" value="KAJ2970925.1"/>
    <property type="molecule type" value="Genomic_DNA"/>
</dbReference>
<protein>
    <submittedName>
        <fullName evidence="1">Uncharacterized protein</fullName>
    </submittedName>
</protein>
<sequence>MQSLASVAMTVDRKIVLVTGAAAGIGLEAVKALLSSEHASYEILLSARKLTQAQAASEQVAAGYPSSSSGVVPLELDVESDESIEAAANHVKANYGRLDALINNAVAGEQSLRDGWKKAWDVNVTGAHITTNVFVPLLLESNDPRLLFITSSTSTLTGTENGDLPVNKPSNKGWPKTAMRTMVPSYRCSKTGLNMVMREWHRMLRDDGVKVFSISPGFLATKLGGDQEANKNMGAGNPALGGTLIKDVVEGQKDTNVGKIISQTGIQPW</sequence>
<evidence type="ECO:0000313" key="2">
    <source>
        <dbReference type="Proteomes" id="UP001143910"/>
    </source>
</evidence>
<reference evidence="1" key="1">
    <citation type="submission" date="2022-08" db="EMBL/GenBank/DDBJ databases">
        <title>Genome Sequence of Lecanicillium fungicola.</title>
        <authorList>
            <person name="Buettner E."/>
        </authorList>
    </citation>
    <scope>NUCLEOTIDE SEQUENCE</scope>
    <source>
        <strain evidence="1">Babe33</strain>
    </source>
</reference>
<organism evidence="1 2">
    <name type="scientific">Zarea fungicola</name>
    <dbReference type="NCBI Taxonomy" id="93591"/>
    <lineage>
        <taxon>Eukaryota</taxon>
        <taxon>Fungi</taxon>
        <taxon>Dikarya</taxon>
        <taxon>Ascomycota</taxon>
        <taxon>Pezizomycotina</taxon>
        <taxon>Sordariomycetes</taxon>
        <taxon>Hypocreomycetidae</taxon>
        <taxon>Hypocreales</taxon>
        <taxon>Cordycipitaceae</taxon>
        <taxon>Zarea</taxon>
    </lineage>
</organism>
<gene>
    <name evidence="1" type="ORF">NQ176_g7951</name>
</gene>
<proteinExistence type="predicted"/>
<evidence type="ECO:0000313" key="1">
    <source>
        <dbReference type="EMBL" id="KAJ2970925.1"/>
    </source>
</evidence>
<comment type="caution">
    <text evidence="1">The sequence shown here is derived from an EMBL/GenBank/DDBJ whole genome shotgun (WGS) entry which is preliminary data.</text>
</comment>
<name>A0ACC1MV84_9HYPO</name>
<keyword evidence="2" id="KW-1185">Reference proteome</keyword>
<dbReference type="Proteomes" id="UP001143910">
    <property type="component" value="Unassembled WGS sequence"/>
</dbReference>